<protein>
    <submittedName>
        <fullName evidence="1">Uncharacterized protein</fullName>
    </submittedName>
</protein>
<sequence length="96" mass="10905">MAMARMKIHLRRTLTHPHRPQSVTTILHPSPTPIANFAPSNPFHPHLINPPDSSSLFLQPHCNRVSPSTTMGFPFSTSKHWLPLKFRLSLPFGFPF</sequence>
<comment type="caution">
    <text evidence="1">The sequence shown here is derived from an EMBL/GenBank/DDBJ whole genome shotgun (WGS) entry which is preliminary data.</text>
</comment>
<evidence type="ECO:0000313" key="1">
    <source>
        <dbReference type="EMBL" id="GKU99728.1"/>
    </source>
</evidence>
<reference evidence="1 2" key="1">
    <citation type="journal article" date="2021" name="Commun. Biol.">
        <title>The genome of Shorea leprosula (Dipterocarpaceae) highlights the ecological relevance of drought in aseasonal tropical rainforests.</title>
        <authorList>
            <person name="Ng K.K.S."/>
            <person name="Kobayashi M.J."/>
            <person name="Fawcett J.A."/>
            <person name="Hatakeyama M."/>
            <person name="Paape T."/>
            <person name="Ng C.H."/>
            <person name="Ang C.C."/>
            <person name="Tnah L.H."/>
            <person name="Lee C.T."/>
            <person name="Nishiyama T."/>
            <person name="Sese J."/>
            <person name="O'Brien M.J."/>
            <person name="Copetti D."/>
            <person name="Mohd Noor M.I."/>
            <person name="Ong R.C."/>
            <person name="Putra M."/>
            <person name="Sireger I.Z."/>
            <person name="Indrioko S."/>
            <person name="Kosugi Y."/>
            <person name="Izuno A."/>
            <person name="Isagi Y."/>
            <person name="Lee S.L."/>
            <person name="Shimizu K.K."/>
        </authorList>
    </citation>
    <scope>NUCLEOTIDE SEQUENCE [LARGE SCALE GENOMIC DNA]</scope>
    <source>
        <strain evidence="1">214</strain>
    </source>
</reference>
<name>A0AAV5IIN7_9ROSI</name>
<organism evidence="1 2">
    <name type="scientific">Rubroshorea leprosula</name>
    <dbReference type="NCBI Taxonomy" id="152421"/>
    <lineage>
        <taxon>Eukaryota</taxon>
        <taxon>Viridiplantae</taxon>
        <taxon>Streptophyta</taxon>
        <taxon>Embryophyta</taxon>
        <taxon>Tracheophyta</taxon>
        <taxon>Spermatophyta</taxon>
        <taxon>Magnoliopsida</taxon>
        <taxon>eudicotyledons</taxon>
        <taxon>Gunneridae</taxon>
        <taxon>Pentapetalae</taxon>
        <taxon>rosids</taxon>
        <taxon>malvids</taxon>
        <taxon>Malvales</taxon>
        <taxon>Dipterocarpaceae</taxon>
        <taxon>Rubroshorea</taxon>
    </lineage>
</organism>
<dbReference type="Proteomes" id="UP001054252">
    <property type="component" value="Unassembled WGS sequence"/>
</dbReference>
<dbReference type="EMBL" id="BPVZ01000014">
    <property type="protein sequence ID" value="GKU99728.1"/>
    <property type="molecule type" value="Genomic_DNA"/>
</dbReference>
<gene>
    <name evidence="1" type="ORF">SLEP1_g12532</name>
</gene>
<dbReference type="AlphaFoldDB" id="A0AAV5IIN7"/>
<keyword evidence="2" id="KW-1185">Reference proteome</keyword>
<accession>A0AAV5IIN7</accession>
<evidence type="ECO:0000313" key="2">
    <source>
        <dbReference type="Proteomes" id="UP001054252"/>
    </source>
</evidence>
<proteinExistence type="predicted"/>